<dbReference type="InterPro" id="IPR027417">
    <property type="entry name" value="P-loop_NTPase"/>
</dbReference>
<dbReference type="Gene3D" id="3.40.50.10810">
    <property type="entry name" value="Tandem AAA-ATPase domain"/>
    <property type="match status" value="1"/>
</dbReference>
<feature type="domain" description="SNF2 N-terminal" evidence="2">
    <location>
        <begin position="154"/>
        <end position="374"/>
    </location>
</feature>
<dbReference type="PANTHER" id="PTHR10799">
    <property type="entry name" value="SNF2/RAD54 HELICASE FAMILY"/>
    <property type="match status" value="1"/>
</dbReference>
<proteinExistence type="predicted"/>
<dbReference type="EMBL" id="CP050066">
    <property type="protein sequence ID" value="QIP06548.1"/>
    <property type="molecule type" value="Genomic_DNA"/>
</dbReference>
<keyword evidence="3" id="KW-0547">Nucleotide-binding</keyword>
<gene>
    <name evidence="3" type="ORF">HAV00_09960</name>
</gene>
<dbReference type="Gene3D" id="3.40.50.300">
    <property type="entry name" value="P-loop containing nucleotide triphosphate hydrolases"/>
    <property type="match status" value="1"/>
</dbReference>
<sequence length="634" mass="70838">MPGDDIAELLIEFDPVRVSGRISRSGPDADSPIWERLRAHFSSASDVKFMGAMADMPWPRVLEAIREFGGRSVQQSLNFRFRPTGEAVARVTTFVRELKEARQKRNQLVLEITPKEIEERLIEKGFTKRKLKSFQLRDLAHLASLSHGANFSVPGAGKTTVAFALHLLVARENEHLLVICPKAAFPAWRLIVGECVASDAPNNGAEEFVVLDGREEDTDRLLRSGARRLLMSYDLMVRQQPTIAAYLARQPVHLIVDESHRMKAGLASQRGAFLLSISSLPVRRDILSGTPMPQDANDIASQLGFLWPAAGYDLQIERGVAPRQVLGSLYVRTTKQELGLPEAKRHFYQVDMAEGQLALYSMVRSEALRQLTQTVRTKAQPDYVRARRSVMRLLQLSVNPTLALQSMMTDDRSVRSGIADKVVEEGTSSKMRAVVSHARKLAREGRKSVIWTIFTGNILDLELQLADLNPVSLYGAVPSGDFNDLETREGRLNRFHVDASCRVLLANPAAAGEGISLHTVCHDAIYLDRSYVSTHYLQSIDRIHRLGLPPGIETNIHIYRTKAPREIGSIDLSVSRRLRFKIRNLQQLLNDPDLDIIALDEENADDPIDLDVDIQDLVDLVEELEGRAMSEAEG</sequence>
<evidence type="ECO:0000259" key="2">
    <source>
        <dbReference type="Pfam" id="PF00176"/>
    </source>
</evidence>
<keyword evidence="1 3" id="KW-0378">Hydrolase</keyword>
<accession>A0A6G9A2A2</accession>
<dbReference type="Pfam" id="PF00176">
    <property type="entry name" value="SNF2-rel_dom"/>
    <property type="match status" value="1"/>
</dbReference>
<dbReference type="AlphaFoldDB" id="A0A6G9A2A2"/>
<evidence type="ECO:0000256" key="1">
    <source>
        <dbReference type="ARBA" id="ARBA00022801"/>
    </source>
</evidence>
<organism evidence="3 4">
    <name type="scientific">Bradyrhizobium symbiodeficiens</name>
    <dbReference type="NCBI Taxonomy" id="1404367"/>
    <lineage>
        <taxon>Bacteria</taxon>
        <taxon>Pseudomonadati</taxon>
        <taxon>Pseudomonadota</taxon>
        <taxon>Alphaproteobacteria</taxon>
        <taxon>Hyphomicrobiales</taxon>
        <taxon>Nitrobacteraceae</taxon>
        <taxon>Bradyrhizobium</taxon>
    </lineage>
</organism>
<keyword evidence="3" id="KW-0067">ATP-binding</keyword>
<dbReference type="EC" id="3.6.4.-" evidence="3"/>
<protein>
    <submittedName>
        <fullName evidence="3">DEAD/DEAH box helicase</fullName>
        <ecNumber evidence="3">3.6.4.-</ecNumber>
    </submittedName>
</protein>
<dbReference type="InterPro" id="IPR038718">
    <property type="entry name" value="SNF2-like_sf"/>
</dbReference>
<dbReference type="Proteomes" id="UP000500895">
    <property type="component" value="Chromosome"/>
</dbReference>
<dbReference type="CDD" id="cd18793">
    <property type="entry name" value="SF2_C_SNF"/>
    <property type="match status" value="1"/>
</dbReference>
<name>A0A6G9A2A2_9BRAD</name>
<dbReference type="RefSeq" id="WP_166467502.1">
    <property type="nucleotide sequence ID" value="NZ_CP050066.2"/>
</dbReference>
<dbReference type="SUPFAM" id="SSF52540">
    <property type="entry name" value="P-loop containing nucleoside triphosphate hydrolases"/>
    <property type="match status" value="2"/>
</dbReference>
<evidence type="ECO:0000313" key="3">
    <source>
        <dbReference type="EMBL" id="QIP06548.1"/>
    </source>
</evidence>
<dbReference type="InterPro" id="IPR000330">
    <property type="entry name" value="SNF2_N"/>
</dbReference>
<dbReference type="GO" id="GO:0005524">
    <property type="term" value="F:ATP binding"/>
    <property type="evidence" value="ECO:0007669"/>
    <property type="project" value="InterPro"/>
</dbReference>
<reference evidence="3 4" key="1">
    <citation type="journal article" date="2020" name="Int. J. Syst. Evol. Microbiol.">
        <title>Description and complete genome sequences of Bradyrhizobium symbiodeficiens sp. nov., a non-symbiotic bacterium associated with legumes native to Canada.</title>
        <authorList>
            <person name="Bromfield E.S.P."/>
            <person name="Cloutier S."/>
            <person name="Nguyen H.D.T."/>
        </authorList>
    </citation>
    <scope>NUCLEOTIDE SEQUENCE [LARGE SCALE GENOMIC DNA]</scope>
    <source>
        <strain evidence="3 4">101S1MB</strain>
    </source>
</reference>
<dbReference type="InterPro" id="IPR049730">
    <property type="entry name" value="SNF2/RAD54-like_C"/>
</dbReference>
<dbReference type="GO" id="GO:0016787">
    <property type="term" value="F:hydrolase activity"/>
    <property type="evidence" value="ECO:0007669"/>
    <property type="project" value="UniProtKB-KW"/>
</dbReference>
<keyword evidence="3" id="KW-0347">Helicase</keyword>
<evidence type="ECO:0000313" key="4">
    <source>
        <dbReference type="Proteomes" id="UP000500895"/>
    </source>
</evidence>
<dbReference type="GO" id="GO:0004386">
    <property type="term" value="F:helicase activity"/>
    <property type="evidence" value="ECO:0007669"/>
    <property type="project" value="UniProtKB-KW"/>
</dbReference>